<dbReference type="Gene3D" id="2.40.70.10">
    <property type="entry name" value="Acid Proteases"/>
    <property type="match status" value="2"/>
</dbReference>
<feature type="active site" evidence="3">
    <location>
        <position position="327"/>
    </location>
</feature>
<dbReference type="PANTHER" id="PTHR47966">
    <property type="entry name" value="BETA-SITE APP-CLEAVING ENZYME, ISOFORM A-RELATED"/>
    <property type="match status" value="1"/>
</dbReference>
<dbReference type="GO" id="GO:0006508">
    <property type="term" value="P:proteolysis"/>
    <property type="evidence" value="ECO:0007669"/>
    <property type="project" value="UniProtKB-KW"/>
</dbReference>
<evidence type="ECO:0000256" key="3">
    <source>
        <dbReference type="PIRSR" id="PIRSR601461-1"/>
    </source>
</evidence>
<protein>
    <recommendedName>
        <fullName evidence="6">Peptidase A1 domain-containing protein</fullName>
    </recommendedName>
</protein>
<dbReference type="GO" id="GO:0004190">
    <property type="term" value="F:aspartic-type endopeptidase activity"/>
    <property type="evidence" value="ECO:0007669"/>
    <property type="project" value="UniProtKB-KW"/>
</dbReference>
<keyword evidence="4" id="KW-0645">Protease</keyword>
<proteinExistence type="inferred from homology"/>
<dbReference type="Proteomes" id="UP001176517">
    <property type="component" value="Unassembled WGS sequence"/>
</dbReference>
<feature type="compositionally biased region" description="Basic and acidic residues" evidence="5">
    <location>
        <begin position="56"/>
        <end position="72"/>
    </location>
</feature>
<dbReference type="PANTHER" id="PTHR47966:SF51">
    <property type="entry name" value="BETA-SITE APP-CLEAVING ENZYME, ISOFORM A-RELATED"/>
    <property type="match status" value="1"/>
</dbReference>
<feature type="compositionally biased region" description="Basic residues" evidence="5">
    <location>
        <begin position="16"/>
        <end position="37"/>
    </location>
</feature>
<evidence type="ECO:0000313" key="7">
    <source>
        <dbReference type="EMBL" id="KAK0556093.1"/>
    </source>
</evidence>
<keyword evidence="2 4" id="KW-0064">Aspartyl protease</keyword>
<dbReference type="EMBL" id="JAPDMZ010000020">
    <property type="protein sequence ID" value="KAK0556093.1"/>
    <property type="molecule type" value="Genomic_DNA"/>
</dbReference>
<dbReference type="PROSITE" id="PS00141">
    <property type="entry name" value="ASP_PROTEASE"/>
    <property type="match status" value="2"/>
</dbReference>
<dbReference type="InterPro" id="IPR001969">
    <property type="entry name" value="Aspartic_peptidase_AS"/>
</dbReference>
<dbReference type="InterPro" id="IPR034164">
    <property type="entry name" value="Pepsin-like_dom"/>
</dbReference>
<evidence type="ECO:0000313" key="8">
    <source>
        <dbReference type="Proteomes" id="UP001176517"/>
    </source>
</evidence>
<name>A0AAN6GZ02_9BASI</name>
<evidence type="ECO:0000256" key="2">
    <source>
        <dbReference type="ARBA" id="ARBA00022750"/>
    </source>
</evidence>
<comment type="caution">
    <text evidence="7">The sequence shown here is derived from an EMBL/GenBank/DDBJ whole genome shotgun (WGS) entry which is preliminary data.</text>
</comment>
<gene>
    <name evidence="7" type="ORF">OC846_001423</name>
</gene>
<accession>A0AAN6GZ02</accession>
<organism evidence="7 8">
    <name type="scientific">Tilletia horrida</name>
    <dbReference type="NCBI Taxonomy" id="155126"/>
    <lineage>
        <taxon>Eukaryota</taxon>
        <taxon>Fungi</taxon>
        <taxon>Dikarya</taxon>
        <taxon>Basidiomycota</taxon>
        <taxon>Ustilaginomycotina</taxon>
        <taxon>Exobasidiomycetes</taxon>
        <taxon>Tilletiales</taxon>
        <taxon>Tilletiaceae</taxon>
        <taxon>Tilletia</taxon>
    </lineage>
</organism>
<dbReference type="AlphaFoldDB" id="A0AAN6GZ02"/>
<feature type="region of interest" description="Disordered" evidence="5">
    <location>
        <begin position="16"/>
        <end position="77"/>
    </location>
</feature>
<sequence length="442" mass="47527">MGQHAVADWNKIRASHRRVRHRYGHKAPRRGRHRRIGSQRFSPARVNPHRGHRQHHAEDVEKVVHYDHRPPPSDDQSTMVISKGGGAASEPSFSAKLVGTFHDDEAIHFLANVHIGTNPSPFQLLADTGSSVLWVKGQRASSTASHSDDGAVFRPKSSETCKTTGDTFKVAYTAGKVSGTVYRDTVSLGREDSQLSLSDVSFGVADRASADLTDDDSDGVLGLAPIFHTDGKSGSTILREIFKQGKEQGKMSRSVMSIFLGRPSSGTADRSEITFGGIHAEGELFHGPITYVPLLTTTHFWKFRAASFGVADAADEHTIGPVDAVIDTGTTLIHAPTAQAEAFWAGVPGAKKQGADTKFDSFWAFPCAQEIHALLKLPDGTAFSIASQDMNLGKVSAGSDQCVGALYALDGADFVLGEAALKSLYTVLDWSERRIGLARAIG</sequence>
<evidence type="ECO:0000259" key="6">
    <source>
        <dbReference type="PROSITE" id="PS51767"/>
    </source>
</evidence>
<evidence type="ECO:0000256" key="4">
    <source>
        <dbReference type="RuleBase" id="RU000454"/>
    </source>
</evidence>
<reference evidence="7" key="1">
    <citation type="journal article" date="2023" name="PhytoFront">
        <title>Draft Genome Resources of Seven Strains of Tilletia horrida, Causal Agent of Kernel Smut of Rice.</title>
        <authorList>
            <person name="Khanal S."/>
            <person name="Antony Babu S."/>
            <person name="Zhou X.G."/>
        </authorList>
    </citation>
    <scope>NUCLEOTIDE SEQUENCE</scope>
    <source>
        <strain evidence="7">TX6</strain>
    </source>
</reference>
<keyword evidence="4" id="KW-0378">Hydrolase</keyword>
<evidence type="ECO:0000256" key="5">
    <source>
        <dbReference type="SAM" id="MobiDB-lite"/>
    </source>
</evidence>
<dbReference type="SUPFAM" id="SSF50630">
    <property type="entry name" value="Acid proteases"/>
    <property type="match status" value="1"/>
</dbReference>
<dbReference type="Pfam" id="PF00026">
    <property type="entry name" value="Asp"/>
    <property type="match status" value="1"/>
</dbReference>
<dbReference type="CDD" id="cd05471">
    <property type="entry name" value="pepsin_like"/>
    <property type="match status" value="1"/>
</dbReference>
<comment type="similarity">
    <text evidence="1 4">Belongs to the peptidase A1 family.</text>
</comment>
<dbReference type="PRINTS" id="PR00792">
    <property type="entry name" value="PEPSIN"/>
</dbReference>
<dbReference type="InterPro" id="IPR001461">
    <property type="entry name" value="Aspartic_peptidase_A1"/>
</dbReference>
<keyword evidence="8" id="KW-1185">Reference proteome</keyword>
<feature type="domain" description="Peptidase A1" evidence="6">
    <location>
        <begin position="109"/>
        <end position="438"/>
    </location>
</feature>
<feature type="active site" evidence="3">
    <location>
        <position position="127"/>
    </location>
</feature>
<evidence type="ECO:0000256" key="1">
    <source>
        <dbReference type="ARBA" id="ARBA00007447"/>
    </source>
</evidence>
<dbReference type="PROSITE" id="PS51767">
    <property type="entry name" value="PEPTIDASE_A1"/>
    <property type="match status" value="1"/>
</dbReference>
<dbReference type="InterPro" id="IPR021109">
    <property type="entry name" value="Peptidase_aspartic_dom_sf"/>
</dbReference>
<dbReference type="InterPro" id="IPR033121">
    <property type="entry name" value="PEPTIDASE_A1"/>
</dbReference>